<dbReference type="SUPFAM" id="SSF56349">
    <property type="entry name" value="DNA breaking-rejoining enzymes"/>
    <property type="match status" value="1"/>
</dbReference>
<dbReference type="PANTHER" id="PTHR30629">
    <property type="entry name" value="PROPHAGE INTEGRASE"/>
    <property type="match status" value="1"/>
</dbReference>
<dbReference type="GO" id="GO:0006310">
    <property type="term" value="P:DNA recombination"/>
    <property type="evidence" value="ECO:0007669"/>
    <property type="project" value="UniProtKB-KW"/>
</dbReference>
<dbReference type="Pfam" id="PF00589">
    <property type="entry name" value="Phage_integrase"/>
    <property type="match status" value="1"/>
</dbReference>
<dbReference type="InterPro" id="IPR050808">
    <property type="entry name" value="Phage_Integrase"/>
</dbReference>
<dbReference type="Proteomes" id="UP000266305">
    <property type="component" value="Unassembled WGS sequence"/>
</dbReference>
<proteinExistence type="inferred from homology"/>
<comment type="similarity">
    <text evidence="1">Belongs to the 'phage' integrase family.</text>
</comment>
<reference evidence="6 7" key="1">
    <citation type="submission" date="2018-08" db="EMBL/GenBank/DDBJ databases">
        <title>Draft genome sequence of Rhodobacter sphaeroides FY.</title>
        <authorList>
            <person name="Rayyan A."/>
            <person name="Meyer T.E."/>
            <person name="Kyndt J.A."/>
        </authorList>
    </citation>
    <scope>NUCLEOTIDE SEQUENCE [LARGE SCALE GENOMIC DNA]</scope>
    <source>
        <strain evidence="6 7">FY</strain>
    </source>
</reference>
<evidence type="ECO:0000256" key="4">
    <source>
        <dbReference type="ARBA" id="ARBA00023172"/>
    </source>
</evidence>
<dbReference type="InterPro" id="IPR002104">
    <property type="entry name" value="Integrase_catalytic"/>
</dbReference>
<dbReference type="AlphaFoldDB" id="A0AAX1UEJ3"/>
<dbReference type="PANTHER" id="PTHR30629:SF2">
    <property type="entry name" value="PROPHAGE INTEGRASE INTS-RELATED"/>
    <property type="match status" value="1"/>
</dbReference>
<dbReference type="InterPro" id="IPR010998">
    <property type="entry name" value="Integrase_recombinase_N"/>
</dbReference>
<evidence type="ECO:0000256" key="3">
    <source>
        <dbReference type="ARBA" id="ARBA00023125"/>
    </source>
</evidence>
<evidence type="ECO:0000313" key="7">
    <source>
        <dbReference type="Proteomes" id="UP000266305"/>
    </source>
</evidence>
<protein>
    <submittedName>
        <fullName evidence="6">Site-specific integrase</fullName>
    </submittedName>
</protein>
<dbReference type="Gene3D" id="1.10.443.10">
    <property type="entry name" value="Intergrase catalytic core"/>
    <property type="match status" value="1"/>
</dbReference>
<dbReference type="PROSITE" id="PS51898">
    <property type="entry name" value="TYR_RECOMBINASE"/>
    <property type="match status" value="1"/>
</dbReference>
<dbReference type="InterPro" id="IPR011010">
    <property type="entry name" value="DNA_brk_join_enz"/>
</dbReference>
<dbReference type="GO" id="GO:0015074">
    <property type="term" value="P:DNA integration"/>
    <property type="evidence" value="ECO:0007669"/>
    <property type="project" value="UniProtKB-KW"/>
</dbReference>
<sequence>MREYRIGRLNGRFVVSWWEDGARRRYRLDARTRAEAEVEALDRIRRETLPSGATTVRDLWAAYLADRKGRPVERNMRSSGNAVLPHFGALRPDQITPEACRSYTKARRKTVSVGTVWTELGHLRTCLLWAAKRGLIQVAPHIERPAKPAPRDRYLTHTEVSRLMEAECEPHIKLAITVLLTTAARVGAVLELTWDRVDLERGQIRLRVDAEGPRKGRATVPINNTLRAALTSARAAALSDHVIEWAGGPVKCIRKGFLRAVSNAGLSDVTLHTLRHTAAVHMAEAGVPMDEISQYLGHSNVQITSSVYARFSPQHLRKAADALEFGALRVVK</sequence>
<dbReference type="EMBL" id="QWGP01000051">
    <property type="protein sequence ID" value="RHZ90672.1"/>
    <property type="molecule type" value="Genomic_DNA"/>
</dbReference>
<evidence type="ECO:0000259" key="5">
    <source>
        <dbReference type="PROSITE" id="PS51898"/>
    </source>
</evidence>
<evidence type="ECO:0000256" key="2">
    <source>
        <dbReference type="ARBA" id="ARBA00022908"/>
    </source>
</evidence>
<evidence type="ECO:0000256" key="1">
    <source>
        <dbReference type="ARBA" id="ARBA00008857"/>
    </source>
</evidence>
<dbReference type="Gene3D" id="1.10.150.130">
    <property type="match status" value="1"/>
</dbReference>
<feature type="domain" description="Tyr recombinase" evidence="5">
    <location>
        <begin position="150"/>
        <end position="321"/>
    </location>
</feature>
<accession>A0AAX1UEJ3</accession>
<comment type="caution">
    <text evidence="6">The sequence shown here is derived from an EMBL/GenBank/DDBJ whole genome shotgun (WGS) entry which is preliminary data.</text>
</comment>
<dbReference type="InterPro" id="IPR013762">
    <property type="entry name" value="Integrase-like_cat_sf"/>
</dbReference>
<evidence type="ECO:0000313" key="6">
    <source>
        <dbReference type="EMBL" id="RHZ90672.1"/>
    </source>
</evidence>
<organism evidence="6 7">
    <name type="scientific">Cereibacter sphaeroides</name>
    <name type="common">Rhodobacter sphaeroides</name>
    <dbReference type="NCBI Taxonomy" id="1063"/>
    <lineage>
        <taxon>Bacteria</taxon>
        <taxon>Pseudomonadati</taxon>
        <taxon>Pseudomonadota</taxon>
        <taxon>Alphaproteobacteria</taxon>
        <taxon>Rhodobacterales</taxon>
        <taxon>Paracoccaceae</taxon>
        <taxon>Cereibacter</taxon>
    </lineage>
</organism>
<keyword evidence="2" id="KW-0229">DNA integration</keyword>
<dbReference type="CDD" id="cd00796">
    <property type="entry name" value="INT_Rci_Hp1_C"/>
    <property type="match status" value="1"/>
</dbReference>
<dbReference type="GO" id="GO:0003677">
    <property type="term" value="F:DNA binding"/>
    <property type="evidence" value="ECO:0007669"/>
    <property type="project" value="UniProtKB-KW"/>
</dbReference>
<keyword evidence="4" id="KW-0233">DNA recombination</keyword>
<gene>
    <name evidence="6" type="ORF">D1114_22710</name>
</gene>
<keyword evidence="3" id="KW-0238">DNA-binding</keyword>
<name>A0AAX1UEJ3_CERSP</name>